<comment type="catalytic activity">
    <reaction evidence="1">
        <text>ethanolamine = acetaldehyde + NH4(+)</text>
        <dbReference type="Rhea" id="RHEA:15313"/>
        <dbReference type="ChEBI" id="CHEBI:15343"/>
        <dbReference type="ChEBI" id="CHEBI:28938"/>
        <dbReference type="ChEBI" id="CHEBI:57603"/>
        <dbReference type="EC" id="4.3.1.7"/>
    </reaction>
</comment>
<comment type="subunit">
    <text evidence="1">The basic unit is a heterodimer which dimerizes to form tetramers. The heterotetramers trimerize; 6 large subunits form a core ring with 6 small subunits projecting outwards.</text>
</comment>
<dbReference type="InterPro" id="IPR044941">
    <property type="entry name" value="EutB_N_sf"/>
</dbReference>
<feature type="binding site" evidence="1">
    <location>
        <position position="193"/>
    </location>
    <ligand>
        <name>substrate</name>
    </ligand>
</feature>
<feature type="binding site" evidence="1">
    <location>
        <position position="194"/>
    </location>
    <ligand>
        <name>adenosylcob(III)alamin</name>
        <dbReference type="ChEBI" id="CHEBI:18408"/>
    </ligand>
</feature>
<gene>
    <name evidence="1 2" type="primary">eutB</name>
    <name evidence="2" type="ordered locus">CV_1185</name>
</gene>
<dbReference type="EMBL" id="AE016825">
    <property type="protein sequence ID" value="AAQ58860.1"/>
    <property type="molecule type" value="Genomic_DNA"/>
</dbReference>
<keyword evidence="1" id="KW-1283">Bacterial microcompartment</keyword>
<dbReference type="STRING" id="243365.CV_1185"/>
<keyword evidence="3" id="KW-1185">Reference proteome</keyword>
<dbReference type="GO" id="GO:0006520">
    <property type="term" value="P:amino acid metabolic process"/>
    <property type="evidence" value="ECO:0007669"/>
    <property type="project" value="InterPro"/>
</dbReference>
<dbReference type="UniPathway" id="UPA00560"/>
<dbReference type="PIRSF" id="PIRSF018788">
    <property type="entry name" value="EutB"/>
    <property type="match status" value="1"/>
</dbReference>
<comment type="similarity">
    <text evidence="1">Belongs to the EutB family.</text>
</comment>
<dbReference type="HAMAP" id="MF_00861">
    <property type="entry name" value="EutB"/>
    <property type="match status" value="1"/>
</dbReference>
<dbReference type="GO" id="GO:0046336">
    <property type="term" value="P:ethanolamine catabolic process"/>
    <property type="evidence" value="ECO:0007669"/>
    <property type="project" value="UniProtKB-UniRule"/>
</dbReference>
<proteinExistence type="inferred from homology"/>
<feature type="binding site" evidence="1">
    <location>
        <position position="402"/>
    </location>
    <ligand>
        <name>adenosylcob(III)alamin</name>
        <dbReference type="ChEBI" id="CHEBI:18408"/>
    </ligand>
</feature>
<dbReference type="Proteomes" id="UP000001424">
    <property type="component" value="Chromosome"/>
</dbReference>
<evidence type="ECO:0000313" key="2">
    <source>
        <dbReference type="EMBL" id="AAQ58860.1"/>
    </source>
</evidence>
<dbReference type="GO" id="GO:0031471">
    <property type="term" value="C:ethanolamine degradation polyhedral organelle"/>
    <property type="evidence" value="ECO:0007669"/>
    <property type="project" value="UniProtKB-UniRule"/>
</dbReference>
<evidence type="ECO:0000313" key="3">
    <source>
        <dbReference type="Proteomes" id="UP000001424"/>
    </source>
</evidence>
<keyword evidence="1" id="KW-0846">Cobalamin</keyword>
<feature type="binding site" evidence="1">
    <location>
        <position position="288"/>
    </location>
    <ligand>
        <name>substrate</name>
    </ligand>
</feature>
<reference evidence="2 3" key="1">
    <citation type="journal article" date="2003" name="Proc. Natl. Acad. Sci. U.S.A.">
        <title>The complete genome sequence of Chromobacterium violaceum reveals remarkable and exploitable bacterial adaptability.</title>
        <authorList>
            <person name="Vasconcelos A.T.R."/>
            <person name="de Almeida D.F."/>
            <person name="Almeida F.C."/>
            <person name="de Almeida L.G.P."/>
            <person name="de Almeida R."/>
            <person name="Goncalves J.A.A."/>
            <person name="Andrade E.M."/>
            <person name="Antonio R.V."/>
            <person name="Araripe J."/>
            <person name="de Araujo M.F.F."/>
            <person name="Filho S.A."/>
            <person name="Azevedo V."/>
            <person name="Batista A.J."/>
            <person name="Bataus L.A.M."/>
            <person name="Batista J.S."/>
            <person name="Belo A."/>
            <person name="vander Berg C."/>
            <person name="Blamey J."/>
            <person name="Bogo M."/>
            <person name="Bonato S."/>
            <person name="Bordignon J."/>
            <person name="Brito C.A."/>
            <person name="Brocchi M."/>
            <person name="Burity H.A."/>
            <person name="Camargo A.A."/>
            <person name="Cardoso D.D.P."/>
            <person name="Carneiro N.P."/>
            <person name="Carraro D.M."/>
            <person name="Carvalho C.M.B."/>
            <person name="Cascardo J.C.M."/>
            <person name="Cavada B.S."/>
            <person name="Chueire L.M.O."/>
            <person name="Pasa T.B.C."/>
            <person name="Duran N."/>
            <person name="Fagundes N."/>
            <person name="Falcao C.L."/>
            <person name="Fantinatti F."/>
            <person name="Farias I.P."/>
            <person name="Felipe M.S.S."/>
            <person name="Ferrari L.P."/>
            <person name="Ferro J.A."/>
            <person name="Ferro M.I.T."/>
            <person name="Franco G.R."/>
            <person name="Freitas N.S.A."/>
            <person name="Furlan L.R."/>
            <person name="Gazzinelli R.T."/>
            <person name="Gomes E.A."/>
            <person name="Goncalves P.R."/>
            <person name="Grangeiro T.B."/>
            <person name="Grattapaglia D."/>
            <person name="Grisard E.C."/>
            <person name="Guimaraes C.T."/>
            <person name="Hanna E.S."/>
            <person name="Hungria M."/>
            <person name="Jardim S.N."/>
            <person name="Laurino J."/>
            <person name="Leoi L.C.T."/>
            <person name="Fassarella L."/>
            <person name="Lima A."/>
            <person name="Loureiro M.F."/>
            <person name="Lyra M.C.P."/>
            <person name="Macedo M."/>
            <person name="Madeira H.M.F."/>
            <person name="Manfio G.P."/>
            <person name="Maranhao A.Q."/>
            <person name="Martins W.S."/>
            <person name="di Mauro S.M.Z."/>
            <person name="de Medeiros S.R.B."/>
            <person name="Meissner R.D.V."/>
            <person name="Menck C.F.M."/>
            <person name="Moreira M.A.M."/>
            <person name="Nascimento F.F."/>
            <person name="Nicolas M.F."/>
            <person name="Oliveira J.G."/>
            <person name="Oliveira S.C."/>
            <person name="Paixao R.F.C."/>
            <person name="Parente J.A."/>
            <person name="Pedrosa F.O."/>
            <person name="Pena S.J.D."/>
            <person name="Perreira J.O."/>
            <person name="Perreira M."/>
            <person name="Pinto L.S.R.C."/>
            <person name="Pinto L.S."/>
            <person name="Porto J.I.R."/>
            <person name="Potrich D.P."/>
            <person name="Neto C.E.R."/>
            <person name="Reis A.M.M."/>
            <person name="Rigo L.U."/>
            <person name="Rondinelli E."/>
            <person name="dos Santos E.B.P."/>
            <person name="Santos F.R."/>
            <person name="Schneider M.P.C."/>
            <person name="Seuanez H.N."/>
            <person name="Silva A.M.R."/>
            <person name="da Silva A.L.C."/>
            <person name="Silva D.W."/>
            <person name="Silva R."/>
            <person name="Simoes I.C."/>
            <person name="Simon D."/>
            <person name="Soares C.M.A."/>
            <person name="Soares R.B.A."/>
            <person name="Souza E.M."/>
            <person name="Souza K.R.L."/>
            <person name="Souza R.C."/>
            <person name="Steffens M.B.R."/>
            <person name="Steindel M."/>
            <person name="Teixeira S.R."/>
            <person name="Urmenyi T."/>
            <person name="Vettore A."/>
            <person name="Wassem R."/>
            <person name="Zaha A."/>
            <person name="Simpson A.J.G."/>
        </authorList>
    </citation>
    <scope>NUCLEOTIDE SEQUENCE [LARGE SCALE GENOMIC DNA]</scope>
    <source>
        <strain evidence="3">ATCC 12472 / DSM 30191 / JCM 1249 / NBRC 12614 / NCIMB 9131 / NCTC 9757</strain>
    </source>
</reference>
<feature type="binding site" evidence="1">
    <location>
        <begin position="160"/>
        <end position="162"/>
    </location>
    <ligand>
        <name>substrate</name>
    </ligand>
</feature>
<comment type="function">
    <text evidence="1">Catalyzes the deamination of various vicinal amino-alcohols to oxo compounds. Allows this organism to utilize ethanolamine as the sole source of nitrogen and carbon in the presence of vitamin B12.</text>
</comment>
<dbReference type="PANTHER" id="PTHR39329:SF1">
    <property type="entry name" value="ETHANOLAMINE AMMONIA-LYASE LARGE SUBUNIT"/>
    <property type="match status" value="1"/>
</dbReference>
<dbReference type="GO" id="GO:0009350">
    <property type="term" value="C:ethanolamine ammonia-lyase complex"/>
    <property type="evidence" value="ECO:0007669"/>
    <property type="project" value="UniProtKB-UniRule"/>
</dbReference>
<dbReference type="InterPro" id="IPR010628">
    <property type="entry name" value="EutB"/>
</dbReference>
<dbReference type="InterPro" id="IPR044939">
    <property type="entry name" value="EutB_dom_2_sf"/>
</dbReference>
<feature type="binding site" evidence="1">
    <location>
        <position position="363"/>
    </location>
    <ligand>
        <name>substrate</name>
    </ligand>
</feature>
<dbReference type="GO" id="GO:0031419">
    <property type="term" value="F:cobalamin binding"/>
    <property type="evidence" value="ECO:0007669"/>
    <property type="project" value="UniProtKB-UniRule"/>
</dbReference>
<comment type="subcellular location">
    <subcellularLocation>
        <location evidence="1">Bacterial microcompartment</location>
    </subcellularLocation>
</comment>
<sequence>MSHAIAIGPRTYRFADLKTLLARASPLRSGDQLAGVAAASAEERVAAQMCLADLPLKVFLNQAVIPYEEDEVTRLILDSHDQAAFAAVSHLTVGGLRDWLLSDAATAETLAALAPGLTPEMAAAVSKLMRNQDLVLAARKCRVVTAFRNTQGLPGRMGVRLQPNHPADDARAIAAATLDGLLYGAGDAVIGINPAGDSPDDIRSLLTLLDEVRQRYAIPTQSCVLTHVTSTLDLMRRGAPVDLVFQSIAGTQKANAGFGVSLAVLDEAHQAARELKRGTVGDNVMYFETGQGSALSANAHWGVDQQTCEARAYAVARRYSPLLVNTVVGFIGPEYLYNGKQIIRAGLEDHFCGKLLGLPMGCDICYTNHAEADQDDMDALLTLLGAAGVHFIIGVPGADDIMLGYQSTSFHDALYLRNVLGLKRAPEFEDWLETMEITRGGRLLPQDRRQRLLAMMEGVA</sequence>
<dbReference type="Gene3D" id="2.30.170.30">
    <property type="entry name" value="ethanolamine ammonia-lyase heavy chain domain like"/>
    <property type="match status" value="1"/>
</dbReference>
<feature type="binding site" evidence="1">
    <location>
        <position position="296"/>
    </location>
    <ligand>
        <name>adenosylcob(III)alamin</name>
        <dbReference type="ChEBI" id="CHEBI:18408"/>
    </ligand>
</feature>
<protein>
    <recommendedName>
        <fullName evidence="1">Ethanolamine ammonia-lyase large subunit</fullName>
        <shortName evidence="1">EAL large subunit</shortName>
        <ecNumber evidence="1">4.3.1.7</ecNumber>
    </recommendedName>
</protein>
<organism evidence="2 3">
    <name type="scientific">Chromobacterium violaceum (strain ATCC 12472 / DSM 30191 / JCM 1249 / CCUG 213 / NBRC 12614 / NCIMB 9131 / NCTC 9757 / MK)</name>
    <dbReference type="NCBI Taxonomy" id="243365"/>
    <lineage>
        <taxon>Bacteria</taxon>
        <taxon>Pseudomonadati</taxon>
        <taxon>Pseudomonadota</taxon>
        <taxon>Betaproteobacteria</taxon>
        <taxon>Neisseriales</taxon>
        <taxon>Chromobacteriaceae</taxon>
        <taxon>Chromobacterium</taxon>
    </lineage>
</organism>
<evidence type="ECO:0000256" key="1">
    <source>
        <dbReference type="HAMAP-Rule" id="MF_00861"/>
    </source>
</evidence>
<accession>Q7NYT7</accession>
<dbReference type="NCBIfam" id="NF011649">
    <property type="entry name" value="PRK15067.1"/>
    <property type="match status" value="1"/>
</dbReference>
<dbReference type="AlphaFoldDB" id="Q7NYT7"/>
<dbReference type="OrthoDB" id="9770909at2"/>
<dbReference type="InterPro" id="IPR013785">
    <property type="entry name" value="Aldolase_TIM"/>
</dbReference>
<dbReference type="EC" id="4.3.1.7" evidence="1"/>
<dbReference type="RefSeq" id="WP_011134740.1">
    <property type="nucleotide sequence ID" value="NC_005085.1"/>
</dbReference>
<keyword evidence="1" id="KW-0170">Cobalt</keyword>
<dbReference type="Gene3D" id="1.10.220.70">
    <property type="entry name" value="lyase"/>
    <property type="match status" value="1"/>
</dbReference>
<name>Q7NYT7_CHRVO</name>
<comment type="cofactor">
    <cofactor evidence="1">
        <name>adenosylcob(III)alamin</name>
        <dbReference type="ChEBI" id="CHEBI:18408"/>
    </cofactor>
    <text evidence="1">Binds between the large and small subunits.</text>
</comment>
<dbReference type="GO" id="GO:0005829">
    <property type="term" value="C:cytosol"/>
    <property type="evidence" value="ECO:0007669"/>
    <property type="project" value="TreeGrafter"/>
</dbReference>
<comment type="pathway">
    <text evidence="1">Amine and polyamine degradation; ethanolamine degradation.</text>
</comment>
<dbReference type="Gene3D" id="3.20.20.70">
    <property type="entry name" value="Aldolase class I"/>
    <property type="match status" value="1"/>
</dbReference>
<dbReference type="eggNOG" id="COG4303">
    <property type="taxonomic scope" value="Bacteria"/>
</dbReference>
<dbReference type="PANTHER" id="PTHR39329">
    <property type="entry name" value="ETHANOLAMINE AMMONIA-LYASE HEAVY CHAIN"/>
    <property type="match status" value="1"/>
</dbReference>
<dbReference type="Pfam" id="PF06751">
    <property type="entry name" value="EutB"/>
    <property type="match status" value="1"/>
</dbReference>
<dbReference type="KEGG" id="cvi:CV_1185"/>
<dbReference type="HOGENOM" id="CLU_048555_0_0_4"/>
<dbReference type="GO" id="GO:0008851">
    <property type="term" value="F:ethanolamine ammonia-lyase activity"/>
    <property type="evidence" value="ECO:0007669"/>
    <property type="project" value="UniProtKB-UniRule"/>
</dbReference>
<feature type="binding site" evidence="1">
    <location>
        <position position="246"/>
    </location>
    <ligand>
        <name>adenosylcob(III)alamin</name>
        <dbReference type="ChEBI" id="CHEBI:18408"/>
    </ligand>
</feature>
<keyword evidence="1 2" id="KW-0456">Lyase</keyword>